<dbReference type="InterPro" id="IPR043502">
    <property type="entry name" value="DNA/RNA_pol_sf"/>
</dbReference>
<sequence length="213" mass="24547">MGGVFQGAPNDKEDGHYSGIHQGSALSPFLFVLTLDCILKHLEEDPLRTILYGDDIALIADSREELEEKVQLQCTRPILDCQGESIEKAKEFRYLGSDLCEEGSVEQAVRGRINAAWLKWREFTGILCNRRAVMKTAPIQLKMREQRLRWYGHILRRPETRFALNFEGPGRRPRGAPGRRWKDVIKRDLAELGATADDALDRMRWRQIRRPCD</sequence>
<accession>A0A3P8C3D4</accession>
<dbReference type="Pfam" id="PF00078">
    <property type="entry name" value="RVT_1"/>
    <property type="match status" value="1"/>
</dbReference>
<dbReference type="PANTHER" id="PTHR47027">
    <property type="entry name" value="REVERSE TRANSCRIPTASE DOMAIN-CONTAINING PROTEIN"/>
    <property type="match status" value="1"/>
</dbReference>
<proteinExistence type="predicted"/>
<dbReference type="PANTHER" id="PTHR47027:SF20">
    <property type="entry name" value="REVERSE TRANSCRIPTASE-LIKE PROTEIN WITH RNA-DIRECTED DNA POLYMERASE DOMAIN"/>
    <property type="match status" value="1"/>
</dbReference>
<keyword evidence="3" id="KW-1185">Reference proteome</keyword>
<name>A0A183GA29_HELPZ</name>
<dbReference type="OrthoDB" id="425681at2759"/>
<reference evidence="2 3" key="1">
    <citation type="submission" date="2018-11" db="EMBL/GenBank/DDBJ databases">
        <authorList>
            <consortium name="Pathogen Informatics"/>
        </authorList>
    </citation>
    <scope>NUCLEOTIDE SEQUENCE [LARGE SCALE GENOMIC DNA]</scope>
</reference>
<evidence type="ECO:0000259" key="1">
    <source>
        <dbReference type="PROSITE" id="PS50878"/>
    </source>
</evidence>
<dbReference type="PROSITE" id="PS50878">
    <property type="entry name" value="RT_POL"/>
    <property type="match status" value="1"/>
</dbReference>
<evidence type="ECO:0000313" key="3">
    <source>
        <dbReference type="Proteomes" id="UP000050761"/>
    </source>
</evidence>
<accession>A0A183GA29</accession>
<dbReference type="WBParaSite" id="HPBE_0001883701-mRNA-1">
    <property type="protein sequence ID" value="HPBE_0001883701-mRNA-1"/>
    <property type="gene ID" value="HPBE_0001883701"/>
</dbReference>
<organism evidence="3 4">
    <name type="scientific">Heligmosomoides polygyrus</name>
    <name type="common">Parasitic roundworm</name>
    <dbReference type="NCBI Taxonomy" id="6339"/>
    <lineage>
        <taxon>Eukaryota</taxon>
        <taxon>Metazoa</taxon>
        <taxon>Ecdysozoa</taxon>
        <taxon>Nematoda</taxon>
        <taxon>Chromadorea</taxon>
        <taxon>Rhabditida</taxon>
        <taxon>Rhabditina</taxon>
        <taxon>Rhabditomorpha</taxon>
        <taxon>Strongyloidea</taxon>
        <taxon>Heligmosomidae</taxon>
        <taxon>Heligmosomoides</taxon>
    </lineage>
</organism>
<evidence type="ECO:0000313" key="2">
    <source>
        <dbReference type="EMBL" id="VDP13114.1"/>
    </source>
</evidence>
<dbReference type="EMBL" id="UZAH01030954">
    <property type="protein sequence ID" value="VDP13114.1"/>
    <property type="molecule type" value="Genomic_DNA"/>
</dbReference>
<feature type="domain" description="Reverse transcriptase" evidence="1">
    <location>
        <begin position="1"/>
        <end position="155"/>
    </location>
</feature>
<reference evidence="4" key="2">
    <citation type="submission" date="2019-09" db="UniProtKB">
        <authorList>
            <consortium name="WormBaseParasite"/>
        </authorList>
    </citation>
    <scope>IDENTIFICATION</scope>
</reference>
<evidence type="ECO:0000313" key="4">
    <source>
        <dbReference type="WBParaSite" id="HPBE_0001883701-mRNA-1"/>
    </source>
</evidence>
<dbReference type="SUPFAM" id="SSF56672">
    <property type="entry name" value="DNA/RNA polymerases"/>
    <property type="match status" value="1"/>
</dbReference>
<gene>
    <name evidence="2" type="ORF">HPBE_LOCUS18836</name>
</gene>
<dbReference type="Proteomes" id="UP000050761">
    <property type="component" value="Unassembled WGS sequence"/>
</dbReference>
<dbReference type="AlphaFoldDB" id="A0A183GA29"/>
<protein>
    <submittedName>
        <fullName evidence="4">Reverse transcriptase domain-containing protein</fullName>
    </submittedName>
</protein>
<dbReference type="InterPro" id="IPR000477">
    <property type="entry name" value="RT_dom"/>
</dbReference>